<name>A0AA85GH86_9TREM</name>
<dbReference type="Proteomes" id="UP000050792">
    <property type="component" value="Unassembled WGS sequence"/>
</dbReference>
<evidence type="ECO:0000256" key="1">
    <source>
        <dbReference type="SAM" id="SignalP"/>
    </source>
</evidence>
<keyword evidence="1" id="KW-0732">Signal</keyword>
<feature type="chain" id="PRO_5041663265" evidence="1">
    <location>
        <begin position="17"/>
        <end position="251"/>
    </location>
</feature>
<accession>A0AA85GH86</accession>
<protein>
    <submittedName>
        <fullName evidence="3">Uncharacterized protein</fullName>
    </submittedName>
</protein>
<organism evidence="2 3">
    <name type="scientific">Schistosoma rodhaini</name>
    <dbReference type="NCBI Taxonomy" id="6188"/>
    <lineage>
        <taxon>Eukaryota</taxon>
        <taxon>Metazoa</taxon>
        <taxon>Spiralia</taxon>
        <taxon>Lophotrochozoa</taxon>
        <taxon>Platyhelminthes</taxon>
        <taxon>Trematoda</taxon>
        <taxon>Digenea</taxon>
        <taxon>Strigeidida</taxon>
        <taxon>Schistosomatoidea</taxon>
        <taxon>Schistosomatidae</taxon>
        <taxon>Schistosoma</taxon>
    </lineage>
</organism>
<dbReference type="AlphaFoldDB" id="A0AA85GH86"/>
<feature type="signal peptide" evidence="1">
    <location>
        <begin position="1"/>
        <end position="16"/>
    </location>
</feature>
<keyword evidence="2" id="KW-1185">Reference proteome</keyword>
<sequence>MLLCLIILLFIHFINSNLIHYITINQLINILLSLRDKNYLLPYSNNDQLLFYPYYRPLYKPIWKLNKPYLYFTQYGFPNLYQTSSSSSSSSLSSSSLSSILNMKFIKNDILLIKESTYNSSIKYILIENFTLFDLYTNLLLKFAGDINFTQYEKKIFTNDDTTEYNDISSMNSINENSHDNIQIKSRKIINTVVYTQDEEDDDEDGDVDHNNRITNVILGERLQPRMFLPLFIDIYRIFKAMKVKCGKSKF</sequence>
<evidence type="ECO:0000313" key="2">
    <source>
        <dbReference type="Proteomes" id="UP000050792"/>
    </source>
</evidence>
<proteinExistence type="predicted"/>
<reference evidence="3" key="2">
    <citation type="submission" date="2023-11" db="UniProtKB">
        <authorList>
            <consortium name="WormBaseParasite"/>
        </authorList>
    </citation>
    <scope>IDENTIFICATION</scope>
</reference>
<reference evidence="2" key="1">
    <citation type="submission" date="2022-06" db="EMBL/GenBank/DDBJ databases">
        <authorList>
            <person name="Berger JAMES D."/>
            <person name="Berger JAMES D."/>
        </authorList>
    </citation>
    <scope>NUCLEOTIDE SEQUENCE [LARGE SCALE GENOMIC DNA]</scope>
</reference>
<evidence type="ECO:0000313" key="3">
    <source>
        <dbReference type="WBParaSite" id="SRDH1_98100.1"/>
    </source>
</evidence>
<dbReference type="WBParaSite" id="SRDH1_98100.1">
    <property type="protein sequence ID" value="SRDH1_98100.1"/>
    <property type="gene ID" value="SRDH1_98100"/>
</dbReference>